<reference evidence="1 2" key="1">
    <citation type="submission" date="2015-09" db="EMBL/GenBank/DDBJ databases">
        <title>Trachymyrmex zeteki WGS genome.</title>
        <authorList>
            <person name="Nygaard S."/>
            <person name="Hu H."/>
            <person name="Boomsma J."/>
            <person name="Zhang G."/>
        </authorList>
    </citation>
    <scope>NUCLEOTIDE SEQUENCE [LARGE SCALE GENOMIC DNA]</scope>
    <source>
        <strain evidence="1">Tzet28-1</strain>
        <tissue evidence="1">Whole body</tissue>
    </source>
</reference>
<protein>
    <submittedName>
        <fullName evidence="1">Uncharacterized protein</fullName>
    </submittedName>
</protein>
<gene>
    <name evidence="1" type="ORF">ALC60_04954</name>
</gene>
<name>A0A151X6W8_9HYME</name>
<organism evidence="1 2">
    <name type="scientific">Mycetomoellerius zeteki</name>
    <dbReference type="NCBI Taxonomy" id="64791"/>
    <lineage>
        <taxon>Eukaryota</taxon>
        <taxon>Metazoa</taxon>
        <taxon>Ecdysozoa</taxon>
        <taxon>Arthropoda</taxon>
        <taxon>Hexapoda</taxon>
        <taxon>Insecta</taxon>
        <taxon>Pterygota</taxon>
        <taxon>Neoptera</taxon>
        <taxon>Endopterygota</taxon>
        <taxon>Hymenoptera</taxon>
        <taxon>Apocrita</taxon>
        <taxon>Aculeata</taxon>
        <taxon>Formicoidea</taxon>
        <taxon>Formicidae</taxon>
        <taxon>Myrmicinae</taxon>
        <taxon>Mycetomoellerius</taxon>
    </lineage>
</organism>
<sequence length="117" mass="13671">MRVDDKKDTKKAKGVKNNVVARTITLDNYTRCLNEDIEMTRRQSLIRSKLHEVYTISESKIAMSPYSPIELDSKRPVSRKNCNWAFLSTKMFGRPSEKECIRLRLATRVGSMRKKFK</sequence>
<proteinExistence type="predicted"/>
<dbReference type="AlphaFoldDB" id="A0A151X6W8"/>
<accession>A0A151X6W8</accession>
<keyword evidence="2" id="KW-1185">Reference proteome</keyword>
<evidence type="ECO:0000313" key="2">
    <source>
        <dbReference type="Proteomes" id="UP000075809"/>
    </source>
</evidence>
<dbReference type="Proteomes" id="UP000075809">
    <property type="component" value="Unassembled WGS sequence"/>
</dbReference>
<evidence type="ECO:0000313" key="1">
    <source>
        <dbReference type="EMBL" id="KYQ56131.1"/>
    </source>
</evidence>
<dbReference type="EMBL" id="KQ982464">
    <property type="protein sequence ID" value="KYQ56131.1"/>
    <property type="molecule type" value="Genomic_DNA"/>
</dbReference>